<evidence type="ECO:0000256" key="8">
    <source>
        <dbReference type="ARBA" id="ARBA00022777"/>
    </source>
</evidence>
<evidence type="ECO:0000313" key="19">
    <source>
        <dbReference type="EMBL" id="KAJ9690208.1"/>
    </source>
</evidence>
<proteinExistence type="predicted"/>
<dbReference type="SUPFAM" id="SSF51110">
    <property type="entry name" value="alpha-D-mannose-specific plant lectins"/>
    <property type="match status" value="1"/>
</dbReference>
<dbReference type="EMBL" id="JARBHA010000010">
    <property type="protein sequence ID" value="KAJ9690208.1"/>
    <property type="molecule type" value="Genomic_DNA"/>
</dbReference>
<dbReference type="PROSITE" id="PS00107">
    <property type="entry name" value="PROTEIN_KINASE_ATP"/>
    <property type="match status" value="1"/>
</dbReference>
<evidence type="ECO:0000256" key="12">
    <source>
        <dbReference type="ARBA" id="ARBA00047899"/>
    </source>
</evidence>
<comment type="subcellular location">
    <subcellularLocation>
        <location evidence="1">Cell membrane</location>
        <topology evidence="1">Single-pass type I membrane protein</topology>
    </subcellularLocation>
</comment>
<dbReference type="InterPro" id="IPR036426">
    <property type="entry name" value="Bulb-type_lectin_dom_sf"/>
</dbReference>
<evidence type="ECO:0000256" key="11">
    <source>
        <dbReference type="ARBA" id="ARBA00023180"/>
    </source>
</evidence>
<evidence type="ECO:0000256" key="13">
    <source>
        <dbReference type="ARBA" id="ARBA00048679"/>
    </source>
</evidence>
<organism evidence="19 20">
    <name type="scientific">Vitis rotundifolia</name>
    <name type="common">Muscadine grape</name>
    <dbReference type="NCBI Taxonomy" id="103349"/>
    <lineage>
        <taxon>Eukaryota</taxon>
        <taxon>Viridiplantae</taxon>
        <taxon>Streptophyta</taxon>
        <taxon>Embryophyta</taxon>
        <taxon>Tracheophyta</taxon>
        <taxon>Spermatophyta</taxon>
        <taxon>Magnoliopsida</taxon>
        <taxon>eudicotyledons</taxon>
        <taxon>Gunneridae</taxon>
        <taxon>Pentapetalae</taxon>
        <taxon>rosids</taxon>
        <taxon>Vitales</taxon>
        <taxon>Vitaceae</taxon>
        <taxon>Viteae</taxon>
        <taxon>Vitis</taxon>
    </lineage>
</organism>
<protein>
    <recommendedName>
        <fullName evidence="2">non-specific serine/threonine protein kinase</fullName>
        <ecNumber evidence="2">2.7.11.1</ecNumber>
    </recommendedName>
</protein>
<keyword evidence="11" id="KW-0325">Glycoprotein</keyword>
<dbReference type="FunFam" id="2.90.10.10:FF:000029">
    <property type="entry name" value="G-type lectin S-receptor-like serine/threonine-protein kinase"/>
    <property type="match status" value="1"/>
</dbReference>
<feature type="domain" description="Apple" evidence="18">
    <location>
        <begin position="492"/>
        <end position="573"/>
    </location>
</feature>
<dbReference type="InterPro" id="IPR011009">
    <property type="entry name" value="Kinase-like_dom_sf"/>
</dbReference>
<keyword evidence="15" id="KW-1133">Transmembrane helix</keyword>
<dbReference type="InterPro" id="IPR003609">
    <property type="entry name" value="Pan_app"/>
</dbReference>
<evidence type="ECO:0000256" key="9">
    <source>
        <dbReference type="ARBA" id="ARBA00022840"/>
    </source>
</evidence>
<evidence type="ECO:0000256" key="1">
    <source>
        <dbReference type="ARBA" id="ARBA00004251"/>
    </source>
</evidence>
<evidence type="ECO:0000256" key="7">
    <source>
        <dbReference type="ARBA" id="ARBA00022741"/>
    </source>
</evidence>
<evidence type="ECO:0000313" key="20">
    <source>
        <dbReference type="Proteomes" id="UP001168098"/>
    </source>
</evidence>
<dbReference type="Pfam" id="PF07714">
    <property type="entry name" value="PK_Tyr_Ser-Thr"/>
    <property type="match status" value="1"/>
</dbReference>
<keyword evidence="9 14" id="KW-0067">ATP-binding</keyword>
<comment type="catalytic activity">
    <reaction evidence="13">
        <text>L-seryl-[protein] + ATP = O-phospho-L-seryl-[protein] + ADP + H(+)</text>
        <dbReference type="Rhea" id="RHEA:17989"/>
        <dbReference type="Rhea" id="RHEA-COMP:9863"/>
        <dbReference type="Rhea" id="RHEA-COMP:11604"/>
        <dbReference type="ChEBI" id="CHEBI:15378"/>
        <dbReference type="ChEBI" id="CHEBI:29999"/>
        <dbReference type="ChEBI" id="CHEBI:30616"/>
        <dbReference type="ChEBI" id="CHEBI:83421"/>
        <dbReference type="ChEBI" id="CHEBI:456216"/>
        <dbReference type="EC" id="2.7.11.1"/>
    </reaction>
</comment>
<dbReference type="Gene3D" id="1.10.510.10">
    <property type="entry name" value="Transferase(Phosphotransferase) domain 1"/>
    <property type="match status" value="1"/>
</dbReference>
<evidence type="ECO:0000256" key="2">
    <source>
        <dbReference type="ARBA" id="ARBA00012513"/>
    </source>
</evidence>
<evidence type="ECO:0000256" key="4">
    <source>
        <dbReference type="ARBA" id="ARBA00022527"/>
    </source>
</evidence>
<dbReference type="FunFam" id="3.30.200.20:FF:000195">
    <property type="entry name" value="G-type lectin S-receptor-like serine/threonine-protein kinase"/>
    <property type="match status" value="1"/>
</dbReference>
<dbReference type="Pfam" id="PF08276">
    <property type="entry name" value="PAN_2"/>
    <property type="match status" value="1"/>
</dbReference>
<keyword evidence="15" id="KW-0472">Membrane</keyword>
<evidence type="ECO:0000256" key="10">
    <source>
        <dbReference type="ARBA" id="ARBA00023157"/>
    </source>
</evidence>
<keyword evidence="7 14" id="KW-0547">Nucleotide-binding</keyword>
<dbReference type="SMART" id="SM00473">
    <property type="entry name" value="PAN_AP"/>
    <property type="match status" value="1"/>
</dbReference>
<keyword evidence="3" id="KW-1003">Cell membrane</keyword>
<evidence type="ECO:0000256" key="15">
    <source>
        <dbReference type="SAM" id="Phobius"/>
    </source>
</evidence>
<evidence type="ECO:0000259" key="16">
    <source>
        <dbReference type="PROSITE" id="PS50011"/>
    </source>
</evidence>
<keyword evidence="10" id="KW-1015">Disulfide bond</keyword>
<gene>
    <name evidence="19" type="ORF">PVL29_012722</name>
</gene>
<feature type="binding site" evidence="14">
    <location>
        <position position="699"/>
    </location>
    <ligand>
        <name>ATP</name>
        <dbReference type="ChEBI" id="CHEBI:30616"/>
    </ligand>
</feature>
<name>A0AA38ZKT2_VITRO</name>
<dbReference type="GO" id="GO:0005886">
    <property type="term" value="C:plasma membrane"/>
    <property type="evidence" value="ECO:0007669"/>
    <property type="project" value="UniProtKB-SubCell"/>
</dbReference>
<dbReference type="FunFam" id="1.10.510.10:FF:000467">
    <property type="entry name" value="Liguleless narrow1"/>
    <property type="match status" value="1"/>
</dbReference>
<dbReference type="CDD" id="cd00028">
    <property type="entry name" value="B_lectin"/>
    <property type="match status" value="1"/>
</dbReference>
<keyword evidence="8" id="KW-0418">Kinase</keyword>
<comment type="catalytic activity">
    <reaction evidence="12">
        <text>L-threonyl-[protein] + ATP = O-phospho-L-threonyl-[protein] + ADP + H(+)</text>
        <dbReference type="Rhea" id="RHEA:46608"/>
        <dbReference type="Rhea" id="RHEA-COMP:11060"/>
        <dbReference type="Rhea" id="RHEA-COMP:11605"/>
        <dbReference type="ChEBI" id="CHEBI:15378"/>
        <dbReference type="ChEBI" id="CHEBI:30013"/>
        <dbReference type="ChEBI" id="CHEBI:30616"/>
        <dbReference type="ChEBI" id="CHEBI:61977"/>
        <dbReference type="ChEBI" id="CHEBI:456216"/>
        <dbReference type="EC" id="2.7.11.1"/>
    </reaction>
</comment>
<keyword evidence="6" id="KW-0732">Signal</keyword>
<dbReference type="PANTHER" id="PTHR27002:SF1095">
    <property type="entry name" value="G-TYPE LECTIN S-RECEPTOR-LIKE SERINE_THREONINE-PROTEIN KINASE RKS1"/>
    <property type="match status" value="1"/>
</dbReference>
<evidence type="ECO:0000256" key="14">
    <source>
        <dbReference type="PROSITE-ProRule" id="PRU10141"/>
    </source>
</evidence>
<dbReference type="CDD" id="cd01098">
    <property type="entry name" value="PAN_AP_plant"/>
    <property type="match status" value="1"/>
</dbReference>
<evidence type="ECO:0000256" key="3">
    <source>
        <dbReference type="ARBA" id="ARBA00022475"/>
    </source>
</evidence>
<keyword evidence="4" id="KW-0723">Serine/threonine-protein kinase</keyword>
<keyword evidence="15" id="KW-0812">Transmembrane</keyword>
<dbReference type="Pfam" id="PF01453">
    <property type="entry name" value="B_lectin"/>
    <property type="match status" value="1"/>
</dbReference>
<reference evidence="19 20" key="1">
    <citation type="journal article" date="2023" name="BMC Biotechnol.">
        <title>Vitis rotundifolia cv Carlos genome sequencing.</title>
        <authorList>
            <person name="Huff M."/>
            <person name="Hulse-Kemp A."/>
            <person name="Scheffler B."/>
            <person name="Youngblood R."/>
            <person name="Simpson S."/>
            <person name="Babiker E."/>
            <person name="Staton M."/>
        </authorList>
    </citation>
    <scope>NUCLEOTIDE SEQUENCE [LARGE SCALE GENOMIC DNA]</scope>
    <source>
        <tissue evidence="19">Leaf</tissue>
    </source>
</reference>
<dbReference type="Gene3D" id="2.90.10.10">
    <property type="entry name" value="Bulb-type lectin domain"/>
    <property type="match status" value="1"/>
</dbReference>
<dbReference type="InterPro" id="IPR001245">
    <property type="entry name" value="Ser-Thr/Tyr_kinase_cat_dom"/>
</dbReference>
<dbReference type="CDD" id="cd14066">
    <property type="entry name" value="STKc_IRAK"/>
    <property type="match status" value="1"/>
</dbReference>
<dbReference type="Pfam" id="PF00954">
    <property type="entry name" value="S_locus_glycop"/>
    <property type="match status" value="1"/>
</dbReference>
<keyword evidence="20" id="KW-1185">Reference proteome</keyword>
<sequence>MTSVLPMLSAGGRDRAILQHKLTRHTMKERVERHYLKRCLAMANCSNYKAGTSLLDAKSRKGGLTDSLLVGSIEHSDVYVEKVDMNTGLVRWSMNVVGQLWDQSMDVPGVLNSHDHLQGGFPEFPFVQVLRSSIGASEIRYQHISRTHRCVRPYMPPPKMFLQFLLLLLALPFCTPADTITPTQPLRDGDVLVSKGASFALGFFSLGNPNHRYVGVWYYNISKQTVVWVLNRDDPINDTSGVLSIHTRGNLVLYRRDSPLWSTNVSVSSVNNTVAQLLDTGNLVLIQNDGKRVVWQGFDYPTDTLLPYMKLGLDRRTGLNRFLTSWKSPSDPGTGEYSYKMEASGSPQLFLQKGVDLIWRNGPWNGLRWAGVPEMNNGFLLNASFFNNDDEVYVVFGIVQPSILSRLTVDSDGFVRRYTWQESYRKWVAFWFAPAERCDNYGRCGPNGNCNLYTADYFECTCLAGFEPKSAREWSLREGSGGCVRIQGANLCTSGEGFIKVAQVKVPDTSAARVDTSLSLEECREECLNNCNCSAYTSANVSGGGSGCLSWYGDLMDTRVFTKGGQDLFLRVDAITLAHSKRKKNIFHKKWMIVILTVGVALVTVLMVSLSWLAKKKRKGKERQHKALFNLSLNDTWLAHYSKAKQVNESETNSELQLFDLSTIVAVTNNFSFTNKLGRGGFGSVYKGQLSNGQEIAVKRLSKDSGQGVEEFKNEVTLIAKLQHRNLVKLLGCCIEEEEKMLIYEYLPNKSLDSFIFDETKISMLTWEKRFEIIIGIARGILYLHQDSRLRIIHRDLKASNVLLDVDMIPKISDFGMARLFGGNQIEGSTNRVVGTYGYMSPEYAMEGLFSIKSDVYSFGVLLLEIITGRRNTTYYCDSPSFNLVGYVWSLWSEGKALDIVDVSLAKSNHANEVLRCIQIGLLCVQEFAIDRPTMLTIIFMLGNNSTLPPPNQPAFIMKTYHNDAKSPNVGACSINEVTITMDAR</sequence>
<dbReference type="InterPro" id="IPR000858">
    <property type="entry name" value="S_locus_glycoprot_dom"/>
</dbReference>
<dbReference type="Gene3D" id="3.30.200.20">
    <property type="entry name" value="Phosphorylase Kinase, domain 1"/>
    <property type="match status" value="1"/>
</dbReference>
<dbReference type="InterPro" id="IPR001480">
    <property type="entry name" value="Bulb-type_lectin_dom"/>
</dbReference>
<feature type="domain" description="Bulb-type lectin" evidence="17">
    <location>
        <begin position="177"/>
        <end position="298"/>
    </location>
</feature>
<dbReference type="PROSITE" id="PS50011">
    <property type="entry name" value="PROTEIN_KINASE_DOM"/>
    <property type="match status" value="1"/>
</dbReference>
<dbReference type="AlphaFoldDB" id="A0AA38ZKT2"/>
<dbReference type="Proteomes" id="UP001168098">
    <property type="component" value="Unassembled WGS sequence"/>
</dbReference>
<dbReference type="PROSITE" id="PS50927">
    <property type="entry name" value="BULB_LECTIN"/>
    <property type="match status" value="1"/>
</dbReference>
<dbReference type="SUPFAM" id="SSF56112">
    <property type="entry name" value="Protein kinase-like (PK-like)"/>
    <property type="match status" value="1"/>
</dbReference>
<evidence type="ECO:0000259" key="18">
    <source>
        <dbReference type="PROSITE" id="PS50948"/>
    </source>
</evidence>
<dbReference type="InterPro" id="IPR000719">
    <property type="entry name" value="Prot_kinase_dom"/>
</dbReference>
<feature type="domain" description="Protein kinase" evidence="16">
    <location>
        <begin position="671"/>
        <end position="985"/>
    </location>
</feature>
<dbReference type="PROSITE" id="PS00108">
    <property type="entry name" value="PROTEIN_KINASE_ST"/>
    <property type="match status" value="1"/>
</dbReference>
<dbReference type="GO" id="GO:0005524">
    <property type="term" value="F:ATP binding"/>
    <property type="evidence" value="ECO:0007669"/>
    <property type="project" value="UniProtKB-UniRule"/>
</dbReference>
<accession>A0AA38ZKT2</accession>
<dbReference type="GO" id="GO:0004674">
    <property type="term" value="F:protein serine/threonine kinase activity"/>
    <property type="evidence" value="ECO:0007669"/>
    <property type="project" value="UniProtKB-KW"/>
</dbReference>
<evidence type="ECO:0000256" key="5">
    <source>
        <dbReference type="ARBA" id="ARBA00022679"/>
    </source>
</evidence>
<dbReference type="InterPro" id="IPR008271">
    <property type="entry name" value="Ser/Thr_kinase_AS"/>
</dbReference>
<evidence type="ECO:0000256" key="6">
    <source>
        <dbReference type="ARBA" id="ARBA00022729"/>
    </source>
</evidence>
<evidence type="ECO:0000259" key="17">
    <source>
        <dbReference type="PROSITE" id="PS50927"/>
    </source>
</evidence>
<dbReference type="GO" id="GO:0048544">
    <property type="term" value="P:recognition of pollen"/>
    <property type="evidence" value="ECO:0007669"/>
    <property type="project" value="InterPro"/>
</dbReference>
<dbReference type="PANTHER" id="PTHR27002">
    <property type="entry name" value="RECEPTOR-LIKE SERINE/THREONINE-PROTEIN KINASE SD1-8"/>
    <property type="match status" value="1"/>
</dbReference>
<dbReference type="SMART" id="SM00220">
    <property type="entry name" value="S_TKc"/>
    <property type="match status" value="1"/>
</dbReference>
<dbReference type="InterPro" id="IPR017441">
    <property type="entry name" value="Protein_kinase_ATP_BS"/>
</dbReference>
<dbReference type="PROSITE" id="PS50948">
    <property type="entry name" value="PAN"/>
    <property type="match status" value="1"/>
</dbReference>
<dbReference type="EC" id="2.7.11.1" evidence="2"/>
<feature type="transmembrane region" description="Helical" evidence="15">
    <location>
        <begin position="591"/>
        <end position="614"/>
    </location>
</feature>
<comment type="caution">
    <text evidence="19">The sequence shown here is derived from an EMBL/GenBank/DDBJ whole genome shotgun (WGS) entry which is preliminary data.</text>
</comment>
<keyword evidence="5" id="KW-0808">Transferase</keyword>
<dbReference type="SMART" id="SM00108">
    <property type="entry name" value="B_lectin"/>
    <property type="match status" value="1"/>
</dbReference>